<name>A0A0A9HSA4_ARUDO</name>
<reference evidence="1" key="2">
    <citation type="journal article" date="2015" name="Data Brief">
        <title>Shoot transcriptome of the giant reed, Arundo donax.</title>
        <authorList>
            <person name="Barrero R.A."/>
            <person name="Guerrero F.D."/>
            <person name="Moolhuijzen P."/>
            <person name="Goolsby J.A."/>
            <person name="Tidwell J."/>
            <person name="Bellgard S.E."/>
            <person name="Bellgard M.I."/>
        </authorList>
    </citation>
    <scope>NUCLEOTIDE SEQUENCE</scope>
    <source>
        <tissue evidence="1">Shoot tissue taken approximately 20 cm above the soil surface</tissue>
    </source>
</reference>
<proteinExistence type="predicted"/>
<protein>
    <submittedName>
        <fullName evidence="1">Uncharacterized protein</fullName>
    </submittedName>
</protein>
<accession>A0A0A9HSA4</accession>
<dbReference type="AlphaFoldDB" id="A0A0A9HSA4"/>
<reference evidence="1" key="1">
    <citation type="submission" date="2014-09" db="EMBL/GenBank/DDBJ databases">
        <authorList>
            <person name="Magalhaes I.L.F."/>
            <person name="Oliveira U."/>
            <person name="Santos F.R."/>
            <person name="Vidigal T.H.D.A."/>
            <person name="Brescovit A.D."/>
            <person name="Santos A.J."/>
        </authorList>
    </citation>
    <scope>NUCLEOTIDE SEQUENCE</scope>
    <source>
        <tissue evidence="1">Shoot tissue taken approximately 20 cm above the soil surface</tissue>
    </source>
</reference>
<sequence length="56" mass="6360">MPDSLPHSDNSDPPKSQVQQLAQSYVCLVKDWNKNYAVWLLKECTVFKKPPITSLA</sequence>
<dbReference type="EMBL" id="GBRH01159207">
    <property type="protein sequence ID" value="JAE38689.1"/>
    <property type="molecule type" value="Transcribed_RNA"/>
</dbReference>
<evidence type="ECO:0000313" key="1">
    <source>
        <dbReference type="EMBL" id="JAE38689.1"/>
    </source>
</evidence>
<organism evidence="1">
    <name type="scientific">Arundo donax</name>
    <name type="common">Giant reed</name>
    <name type="synonym">Donax arundinaceus</name>
    <dbReference type="NCBI Taxonomy" id="35708"/>
    <lineage>
        <taxon>Eukaryota</taxon>
        <taxon>Viridiplantae</taxon>
        <taxon>Streptophyta</taxon>
        <taxon>Embryophyta</taxon>
        <taxon>Tracheophyta</taxon>
        <taxon>Spermatophyta</taxon>
        <taxon>Magnoliopsida</taxon>
        <taxon>Liliopsida</taxon>
        <taxon>Poales</taxon>
        <taxon>Poaceae</taxon>
        <taxon>PACMAD clade</taxon>
        <taxon>Arundinoideae</taxon>
        <taxon>Arundineae</taxon>
        <taxon>Arundo</taxon>
    </lineage>
</organism>